<dbReference type="Proteomes" id="UP000694402">
    <property type="component" value="Unassembled WGS sequence"/>
</dbReference>
<evidence type="ECO:0000256" key="3">
    <source>
        <dbReference type="ARBA" id="ARBA00004120"/>
    </source>
</evidence>
<feature type="compositionally biased region" description="Low complexity" evidence="20">
    <location>
        <begin position="384"/>
        <end position="400"/>
    </location>
</feature>
<accession>A0A8C8F8V5</accession>
<dbReference type="CDD" id="cd06907">
    <property type="entry name" value="M14_AGBL2-3_like"/>
    <property type="match status" value="1"/>
</dbReference>
<protein>
    <recommendedName>
        <fullName evidence="16">Cytosolic carboxypeptidase 2</fullName>
    </recommendedName>
    <alternativeName>
        <fullName evidence="18">ATP/GTP-binding protein-like 2</fullName>
    </alternativeName>
    <alternativeName>
        <fullName evidence="17">Protein deglutamylase CCP2</fullName>
    </alternativeName>
</protein>
<dbReference type="InterPro" id="IPR040626">
    <property type="entry name" value="Pepdidase_M14_N"/>
</dbReference>
<feature type="region of interest" description="Disordered" evidence="20">
    <location>
        <begin position="379"/>
        <end position="409"/>
    </location>
</feature>
<dbReference type="Ensembl" id="ENSOTST00005033084.2">
    <property type="protein sequence ID" value="ENSOTSP00005030580.2"/>
    <property type="gene ID" value="ENSOTSG00005014361.2"/>
</dbReference>
<feature type="domain" description="Peptidase M14" evidence="21">
    <location>
        <begin position="681"/>
        <end position="952"/>
    </location>
</feature>
<proteinExistence type="inferred from homology"/>
<feature type="compositionally biased region" description="Basic and acidic residues" evidence="20">
    <location>
        <begin position="1376"/>
        <end position="1390"/>
    </location>
</feature>
<dbReference type="InterPro" id="IPR000834">
    <property type="entry name" value="Peptidase_M14"/>
</dbReference>
<feature type="region of interest" description="Disordered" evidence="20">
    <location>
        <begin position="1364"/>
        <end position="1401"/>
    </location>
</feature>
<keyword evidence="10" id="KW-0378">Hydrolase</keyword>
<dbReference type="InterPro" id="IPR050821">
    <property type="entry name" value="Cytosolic_carboxypeptidase"/>
</dbReference>
<evidence type="ECO:0000256" key="17">
    <source>
        <dbReference type="ARBA" id="ARBA00043071"/>
    </source>
</evidence>
<evidence type="ECO:0000256" key="20">
    <source>
        <dbReference type="SAM" id="MobiDB-lite"/>
    </source>
</evidence>
<evidence type="ECO:0000256" key="10">
    <source>
        <dbReference type="ARBA" id="ARBA00022801"/>
    </source>
</evidence>
<keyword evidence="12" id="KW-0482">Metalloprotease</keyword>
<reference evidence="22" key="1">
    <citation type="submission" date="2025-08" db="UniProtKB">
        <authorList>
            <consortium name="Ensembl"/>
        </authorList>
    </citation>
    <scope>IDENTIFICATION</scope>
</reference>
<dbReference type="PANTHER" id="PTHR12756:SF41">
    <property type="entry name" value="CYTOSOLIC CARBOXYPEPTIDASE 2"/>
    <property type="match status" value="1"/>
</dbReference>
<name>A0A8C8F8V5_ONCTS</name>
<evidence type="ECO:0000256" key="5">
    <source>
        <dbReference type="ARBA" id="ARBA00005988"/>
    </source>
</evidence>
<dbReference type="GeneTree" id="ENSGT00940000160201"/>
<dbReference type="Pfam" id="PF18027">
    <property type="entry name" value="Pepdidase_M14_N"/>
    <property type="match status" value="1"/>
</dbReference>
<keyword evidence="23" id="KW-1185">Reference proteome</keyword>
<feature type="region of interest" description="Disordered" evidence="20">
    <location>
        <begin position="1306"/>
        <end position="1347"/>
    </location>
</feature>
<reference evidence="22" key="2">
    <citation type="submission" date="2025-09" db="UniProtKB">
        <authorList>
            <consortium name="Ensembl"/>
        </authorList>
    </citation>
    <scope>IDENTIFICATION</scope>
</reference>
<evidence type="ECO:0000256" key="4">
    <source>
        <dbReference type="ARBA" id="ARBA00004514"/>
    </source>
</evidence>
<dbReference type="PROSITE" id="PS52035">
    <property type="entry name" value="PEPTIDASE_M14"/>
    <property type="match status" value="1"/>
</dbReference>
<keyword evidence="7" id="KW-0121">Carboxypeptidase</keyword>
<keyword evidence="14" id="KW-0966">Cell projection</keyword>
<dbReference type="GO" id="GO:0006508">
    <property type="term" value="P:proteolysis"/>
    <property type="evidence" value="ECO:0007669"/>
    <property type="project" value="UniProtKB-KW"/>
</dbReference>
<keyword evidence="6" id="KW-0963">Cytoplasm</keyword>
<evidence type="ECO:0000256" key="8">
    <source>
        <dbReference type="ARBA" id="ARBA00022670"/>
    </source>
</evidence>
<evidence type="ECO:0000256" key="18">
    <source>
        <dbReference type="ARBA" id="ARBA00043107"/>
    </source>
</evidence>
<dbReference type="GO" id="GO:0005829">
    <property type="term" value="C:cytosol"/>
    <property type="evidence" value="ECO:0007669"/>
    <property type="project" value="UniProtKB-SubCell"/>
</dbReference>
<comment type="cofactor">
    <cofactor evidence="1">
        <name>Zn(2+)</name>
        <dbReference type="ChEBI" id="CHEBI:29105"/>
    </cofactor>
</comment>
<evidence type="ECO:0000313" key="22">
    <source>
        <dbReference type="Ensembl" id="ENSOTSP00005030580.2"/>
    </source>
</evidence>
<comment type="catalytic activity">
    <reaction evidence="15">
        <text>(L-glutamyl)(n+1)-gamma-L-glutamyl-L-glutamyl-[protein] + H2O = (L-glutamyl)(n)-gamma-L-glutamyl-L-glutamyl-[protein] + L-glutamate</text>
        <dbReference type="Rhea" id="RHEA:60004"/>
        <dbReference type="Rhea" id="RHEA-COMP:15519"/>
        <dbReference type="Rhea" id="RHEA-COMP:15675"/>
        <dbReference type="ChEBI" id="CHEBI:15377"/>
        <dbReference type="ChEBI" id="CHEBI:29985"/>
        <dbReference type="ChEBI" id="CHEBI:143623"/>
    </reaction>
    <physiologicalReaction direction="left-to-right" evidence="15">
        <dbReference type="Rhea" id="RHEA:60005"/>
    </physiologicalReaction>
</comment>
<keyword evidence="11" id="KW-0862">Zinc</keyword>
<evidence type="ECO:0000256" key="13">
    <source>
        <dbReference type="ARBA" id="ARBA00023212"/>
    </source>
</evidence>
<evidence type="ECO:0000256" key="1">
    <source>
        <dbReference type="ARBA" id="ARBA00001947"/>
    </source>
</evidence>
<evidence type="ECO:0000256" key="9">
    <source>
        <dbReference type="ARBA" id="ARBA00022723"/>
    </source>
</evidence>
<dbReference type="PANTHER" id="PTHR12756">
    <property type="entry name" value="CYTOSOLIC CARBOXYPEPTIDASE"/>
    <property type="match status" value="1"/>
</dbReference>
<gene>
    <name evidence="22" type="primary">AGBL2</name>
</gene>
<feature type="active site" description="Proton donor/acceptor" evidence="19">
    <location>
        <position position="916"/>
    </location>
</feature>
<keyword evidence="9" id="KW-0479">Metal-binding</keyword>
<dbReference type="GO" id="GO:0005814">
    <property type="term" value="C:centriole"/>
    <property type="evidence" value="ECO:0007669"/>
    <property type="project" value="UniProtKB-SubCell"/>
</dbReference>
<dbReference type="InterPro" id="IPR058865">
    <property type="entry name" value="GDPGP1_C"/>
</dbReference>
<dbReference type="Pfam" id="PF26216">
    <property type="entry name" value="GDPGP1_C"/>
    <property type="match status" value="1"/>
</dbReference>
<dbReference type="GO" id="GO:0008270">
    <property type="term" value="F:zinc ion binding"/>
    <property type="evidence" value="ECO:0007669"/>
    <property type="project" value="InterPro"/>
</dbReference>
<dbReference type="Gene3D" id="3.40.630.10">
    <property type="entry name" value="Zn peptidases"/>
    <property type="match status" value="1"/>
</dbReference>
<evidence type="ECO:0000256" key="19">
    <source>
        <dbReference type="PROSITE-ProRule" id="PRU01379"/>
    </source>
</evidence>
<evidence type="ECO:0000313" key="23">
    <source>
        <dbReference type="Proteomes" id="UP000694402"/>
    </source>
</evidence>
<comment type="subcellular location">
    <subcellularLocation>
        <location evidence="3">Cytoplasm</location>
        <location evidence="3">Cytoskeleton</location>
        <location evidence="3">Cilium basal body</location>
    </subcellularLocation>
    <subcellularLocation>
        <location evidence="2">Cytoplasm</location>
        <location evidence="2">Cytoskeleton</location>
        <location evidence="2">Microtubule organizing center</location>
        <location evidence="2">Centrosome</location>
        <location evidence="2">Centriole</location>
    </subcellularLocation>
    <subcellularLocation>
        <location evidence="4">Cytoplasm</location>
        <location evidence="4">Cytosol</location>
    </subcellularLocation>
</comment>
<evidence type="ECO:0000256" key="14">
    <source>
        <dbReference type="ARBA" id="ARBA00023273"/>
    </source>
</evidence>
<evidence type="ECO:0000256" key="12">
    <source>
        <dbReference type="ARBA" id="ARBA00023049"/>
    </source>
</evidence>
<keyword evidence="13" id="KW-0206">Cytoskeleton</keyword>
<evidence type="ECO:0000259" key="21">
    <source>
        <dbReference type="PROSITE" id="PS52035"/>
    </source>
</evidence>
<evidence type="ECO:0000256" key="15">
    <source>
        <dbReference type="ARBA" id="ARBA00029302"/>
    </source>
</evidence>
<evidence type="ECO:0000256" key="6">
    <source>
        <dbReference type="ARBA" id="ARBA00022490"/>
    </source>
</evidence>
<dbReference type="SUPFAM" id="SSF53187">
    <property type="entry name" value="Zn-dependent exopeptidases"/>
    <property type="match status" value="1"/>
</dbReference>
<dbReference type="AlphaFoldDB" id="A0A8C8F8V5"/>
<dbReference type="Pfam" id="PF00246">
    <property type="entry name" value="Peptidase_M14"/>
    <property type="match status" value="1"/>
</dbReference>
<evidence type="ECO:0000256" key="11">
    <source>
        <dbReference type="ARBA" id="ARBA00022833"/>
    </source>
</evidence>
<keyword evidence="8" id="KW-0645">Protease</keyword>
<dbReference type="FunFam" id="3.40.630.10:FF:000011">
    <property type="entry name" value="cytosolic carboxypeptidase 2 isoform X1"/>
    <property type="match status" value="1"/>
</dbReference>
<organism evidence="22 23">
    <name type="scientific">Oncorhynchus tshawytscha</name>
    <name type="common">Chinook salmon</name>
    <name type="synonym">Salmo tshawytscha</name>
    <dbReference type="NCBI Taxonomy" id="74940"/>
    <lineage>
        <taxon>Eukaryota</taxon>
        <taxon>Metazoa</taxon>
        <taxon>Chordata</taxon>
        <taxon>Craniata</taxon>
        <taxon>Vertebrata</taxon>
        <taxon>Euteleostomi</taxon>
        <taxon>Actinopterygii</taxon>
        <taxon>Neopterygii</taxon>
        <taxon>Teleostei</taxon>
        <taxon>Protacanthopterygii</taxon>
        <taxon>Salmoniformes</taxon>
        <taxon>Salmonidae</taxon>
        <taxon>Salmoninae</taxon>
        <taxon>Oncorhynchus</taxon>
    </lineage>
</organism>
<evidence type="ECO:0000256" key="2">
    <source>
        <dbReference type="ARBA" id="ARBA00004114"/>
    </source>
</evidence>
<dbReference type="Pfam" id="PF26217">
    <property type="entry name" value="GDPGP1_N"/>
    <property type="match status" value="1"/>
</dbReference>
<evidence type="ECO:0000256" key="7">
    <source>
        <dbReference type="ARBA" id="ARBA00022645"/>
    </source>
</evidence>
<sequence>MEDGKSPTRFVYCNRDFADHVCWSGCGDRTASMSKFDTTIQAGWTDRMERGLFRYHLGDLETRILPGPARYVAQLNIQRGIERRQPQEILSIKQNFDTKQFNFNKINPEEVIFEMSKQIEPTSQPKGGGPCKENGHPCDELCRIMVMVNVSPLEFGHCLLVPEPTQCSPQVLTPAAIQIGIESVLLSSDPGFRVGFNSLGAFASVNHLHLHGYYMKQELNLETASTQPLVPEKGFYRLRDFPIGFMFYAEMDDLEKVVCAISQVTNSLVERNKAHNLFFTRGCPPGKPDVRARRGVRIVVWPRRSCFGAKDESAFNVALCELAGHLPFKNRHDFEHSTEKDVMAIIQSSTQDVPSIEDRHRDTGTDNYFQGNLLRQRWRDSHHPGSSHPGTHSSDSNNSNMEDEEQEPGRRAFTLHLGQALRTRQLVIDFDGERPIPRLREPLDLFAIPSTPFQGVRWPIEYEVFKEAIHHIEWDPPDPEPFYQPTGHERAPMPIGEEKGNVVYCIDPGTKTSYFTYSRVGGSRGPIKSSTSCAMHQDKSTLAFESRFESGNLQKAVQVGVHDYELTLRTDMYTTKHTQWFYFRVRNMKAGVTYRFTIVNLMKASSLYCLGMRPLLYSERAAWEKGEGWRRTGSNIRYYRNHHHQAEQDNNTTTNTKSLHSLTWTGQFPYDFDTCYLAHCYPYTYSHLQRYLSRLTSNSATGAYCKLRVLCRSLAGNAVHVLTVTSPGGGWMDRSAKRAVVVTARVHPGETNSSWMMQGFLDFLLGESDDARLLRETFVFKVVPMLNPDGVVVGNYRCSLAGRDLNRNYNTLLRDSFPCVWHTRNMVKRLMAERDVVLYCDFHGHSRKNNVFMYGCTNSDDATQRLHERVFPLMMSKNANDKFSFRSCKFRVHQSKEGTGRVVMWRLGIRNSYTMESTFGGSTLGNRKGTHFTTRDLKSLGYYLCDTLLDYCDPDPTKTSHCLAELRAMLRQELRERLGREVDSDGSLSVSISDIESSTSGSNSTESDGLPVHLLNRIDEQSQVKKKHLRSGKERNRLRQERVRNVDPKVLHRNIKNIDPVLPTEDMVKVRIQEKTVAVVREKKKREVPFVVKVSRQTGRSWIPHPTTRIGVIGHVTLWQEESEKNEYLDAVRAAYLRTQPPVTEEPEEERLQYWSPQLQFGSSQAPRPGPQRRPLSFTAVQQRGFSVPVPTSKIRVHTTPIQQQPMPFSPDHRSHAGMRERMPALHTSSPPVVPGMQCRVVPEFIPPQGLEPCRSSNVYPAKSHHQWPRPDKQGHAARVSKRYYMPEAPTSNTDVLEPLWRSPERDCTAGVSDAMPVGEQDQSGPQAAFEKPPSKPGTDGNSFLPDLRHIDFRGKSHGCLWGDQAGAGVQRQGPSKREPLRGGEGRRVCGGDAAARRVKSNHRLAQQTLQEEDKQEMGILPQMSSTTHTKIDHVPRQLDSLRRLQKLSLANTSRFHSSGRGAEAGTGLDLEKRMVARPSGSAPPRSTAPLS</sequence>
<comment type="similarity">
    <text evidence="5 19">Belongs to the peptidase M14 family.</text>
</comment>
<evidence type="ECO:0000256" key="16">
    <source>
        <dbReference type="ARBA" id="ARBA00041046"/>
    </source>
</evidence>
<dbReference type="InterPro" id="IPR058866">
    <property type="entry name" value="GDPGP1_N"/>
</dbReference>
<dbReference type="GO" id="GO:0004181">
    <property type="term" value="F:metallocarboxypeptidase activity"/>
    <property type="evidence" value="ECO:0007669"/>
    <property type="project" value="InterPro"/>
</dbReference>
<dbReference type="Gene3D" id="2.60.40.3120">
    <property type="match status" value="1"/>
</dbReference>
<feature type="region of interest" description="Disordered" evidence="20">
    <location>
        <begin position="1453"/>
        <end position="1492"/>
    </location>
</feature>